<evidence type="ECO:0000256" key="6">
    <source>
        <dbReference type="ARBA" id="ARBA00023014"/>
    </source>
</evidence>
<dbReference type="InterPro" id="IPR012748">
    <property type="entry name" value="Rieske-like_NirD"/>
</dbReference>
<evidence type="ECO:0000256" key="4">
    <source>
        <dbReference type="ARBA" id="ARBA00023002"/>
    </source>
</evidence>
<dbReference type="NCBIfam" id="TIGR02378">
    <property type="entry name" value="nirD_assim_sml"/>
    <property type="match status" value="1"/>
</dbReference>
<keyword evidence="10" id="KW-1185">Reference proteome</keyword>
<organism evidence="9 10">
    <name type="scientific">Persicobacter psychrovividus</name>
    <dbReference type="NCBI Taxonomy" id="387638"/>
    <lineage>
        <taxon>Bacteria</taxon>
        <taxon>Pseudomonadati</taxon>
        <taxon>Bacteroidota</taxon>
        <taxon>Cytophagia</taxon>
        <taxon>Cytophagales</taxon>
        <taxon>Persicobacteraceae</taxon>
        <taxon>Persicobacter</taxon>
    </lineage>
</organism>
<dbReference type="RefSeq" id="WP_332920987.1">
    <property type="nucleotide sequence ID" value="NZ_AP025293.1"/>
</dbReference>
<evidence type="ECO:0000256" key="7">
    <source>
        <dbReference type="ARBA" id="ARBA00023063"/>
    </source>
</evidence>
<dbReference type="CDD" id="cd03529">
    <property type="entry name" value="Rieske_NirD"/>
    <property type="match status" value="1"/>
</dbReference>
<evidence type="ECO:0000259" key="8">
    <source>
        <dbReference type="PROSITE" id="PS51296"/>
    </source>
</evidence>
<dbReference type="EMBL" id="AP025293">
    <property type="protein sequence ID" value="BDD00667.1"/>
    <property type="molecule type" value="Genomic_DNA"/>
</dbReference>
<evidence type="ECO:0000256" key="3">
    <source>
        <dbReference type="ARBA" id="ARBA00022723"/>
    </source>
</evidence>
<sequence length="116" mass="12928">MNKWVNVGTAEDFISGLGRAVLIDGRQIAVFYCGTTKRFYASDNMCPHKQQMILARGIIGDKKGEPMVACPFHKKAFSLEDGRNLQGEALHISIYEIKEEDAKVWVSVPVDQEVAV</sequence>
<dbReference type="PROSITE" id="PS51296">
    <property type="entry name" value="RIESKE"/>
    <property type="match status" value="1"/>
</dbReference>
<gene>
    <name evidence="9" type="ORF">PEPS_29470</name>
</gene>
<keyword evidence="3" id="KW-0479">Metal-binding</keyword>
<evidence type="ECO:0000313" key="10">
    <source>
        <dbReference type="Proteomes" id="UP001354989"/>
    </source>
</evidence>
<keyword evidence="4" id="KW-0560">Oxidoreductase</keyword>
<geneLocation type="plasmid" evidence="9 10">
    <name>pPP1</name>
</geneLocation>
<keyword evidence="7" id="KW-0534">Nitrate assimilation</keyword>
<dbReference type="PROSITE" id="PS51300">
    <property type="entry name" value="NIRD"/>
    <property type="match status" value="1"/>
</dbReference>
<keyword evidence="2" id="KW-0001">2Fe-2S</keyword>
<reference evidence="9 10" key="1">
    <citation type="submission" date="2021-12" db="EMBL/GenBank/DDBJ databases">
        <title>Genome sequencing of bacteria with rrn-lacking chromosome and rrn-plasmid.</title>
        <authorList>
            <person name="Anda M."/>
            <person name="Iwasaki W."/>
        </authorList>
    </citation>
    <scope>NUCLEOTIDE SEQUENCE [LARGE SCALE GENOMIC DNA]</scope>
    <source>
        <strain evidence="9 10">NBRC 101262</strain>
        <plasmid evidence="9 10">pPP1</plasmid>
    </source>
</reference>
<evidence type="ECO:0000313" key="9">
    <source>
        <dbReference type="EMBL" id="BDD00667.1"/>
    </source>
</evidence>
<dbReference type="Pfam" id="PF13806">
    <property type="entry name" value="Rieske_2"/>
    <property type="match status" value="1"/>
</dbReference>
<keyword evidence="5" id="KW-0408">Iron</keyword>
<protein>
    <recommendedName>
        <fullName evidence="8">Rieske domain-containing protein</fullName>
    </recommendedName>
</protein>
<keyword evidence="6" id="KW-0411">Iron-sulfur</keyword>
<dbReference type="SUPFAM" id="SSF50022">
    <property type="entry name" value="ISP domain"/>
    <property type="match status" value="1"/>
</dbReference>
<evidence type="ECO:0000256" key="5">
    <source>
        <dbReference type="ARBA" id="ARBA00023004"/>
    </source>
</evidence>
<proteinExistence type="predicted"/>
<keyword evidence="9" id="KW-0614">Plasmid</keyword>
<keyword evidence="1" id="KW-0349">Heme</keyword>
<dbReference type="Proteomes" id="UP001354989">
    <property type="component" value="Plasmid pPP1"/>
</dbReference>
<dbReference type="InterPro" id="IPR017941">
    <property type="entry name" value="Rieske_2Fe-2S"/>
</dbReference>
<dbReference type="Gene3D" id="2.102.10.10">
    <property type="entry name" value="Rieske [2Fe-2S] iron-sulphur domain"/>
    <property type="match status" value="1"/>
</dbReference>
<evidence type="ECO:0000256" key="2">
    <source>
        <dbReference type="ARBA" id="ARBA00022714"/>
    </source>
</evidence>
<name>A0ABM7VI80_9BACT</name>
<dbReference type="PANTHER" id="PTHR43809:SF1">
    <property type="entry name" value="NITRITE REDUCTASE (NADH) LARGE SUBUNIT"/>
    <property type="match status" value="1"/>
</dbReference>
<evidence type="ECO:0000256" key="1">
    <source>
        <dbReference type="ARBA" id="ARBA00022617"/>
    </source>
</evidence>
<feature type="domain" description="Rieske" evidence="8">
    <location>
        <begin position="5"/>
        <end position="106"/>
    </location>
</feature>
<dbReference type="InterPro" id="IPR036922">
    <property type="entry name" value="Rieske_2Fe-2S_sf"/>
</dbReference>
<dbReference type="InterPro" id="IPR052034">
    <property type="entry name" value="NasD-like"/>
</dbReference>
<dbReference type="PANTHER" id="PTHR43809">
    <property type="entry name" value="NITRITE REDUCTASE (NADH) LARGE SUBUNIT"/>
    <property type="match status" value="1"/>
</dbReference>
<accession>A0ABM7VI80</accession>